<organism evidence="5 6">
    <name type="scientific">Diplodia corticola</name>
    <dbReference type="NCBI Taxonomy" id="236234"/>
    <lineage>
        <taxon>Eukaryota</taxon>
        <taxon>Fungi</taxon>
        <taxon>Dikarya</taxon>
        <taxon>Ascomycota</taxon>
        <taxon>Pezizomycotina</taxon>
        <taxon>Dothideomycetes</taxon>
        <taxon>Dothideomycetes incertae sedis</taxon>
        <taxon>Botryosphaeriales</taxon>
        <taxon>Botryosphaeriaceae</taxon>
        <taxon>Diplodia</taxon>
    </lineage>
</organism>
<dbReference type="InterPro" id="IPR025568">
    <property type="entry name" value="DUF4334"/>
</dbReference>
<dbReference type="RefSeq" id="XP_020126863.1">
    <property type="nucleotide sequence ID" value="XM_020277566.1"/>
</dbReference>
<dbReference type="GeneID" id="31017827"/>
<gene>
    <name evidence="5" type="ORF">BKCO1_5800050</name>
</gene>
<dbReference type="Pfam" id="PF14231">
    <property type="entry name" value="GXWXG"/>
    <property type="match status" value="1"/>
</dbReference>
<keyword evidence="2" id="KW-0812">Transmembrane</keyword>
<dbReference type="InterPro" id="IPR025951">
    <property type="entry name" value="GXWXG_dom"/>
</dbReference>
<dbReference type="STRING" id="236234.A0A1J9RDI1"/>
<protein>
    <submittedName>
        <fullName evidence="5">Transcription factor cmr1 protein</fullName>
    </submittedName>
</protein>
<dbReference type="OrthoDB" id="2213372at2759"/>
<sequence length="191" mass="21201">MSTSHAPPVPTERPENHLRPSTPCPTAESQILDLIAASSENHSVPVSAAHLLSLYDSLGPLTPSELIGEWSASSFNTGHPAHPWLKSINWVGIRFWSVDDVEPIVVAVTTENKNQNNGVSEKVWSRKKWMEEFGNGQVIEAKFRDVVSATMVCDDHPILNYYRKVSDTVVLGVMVAKMFHGSGLFLFYLTR</sequence>
<dbReference type="EMBL" id="MNUE01000058">
    <property type="protein sequence ID" value="OJD30603.1"/>
    <property type="molecule type" value="Genomic_DNA"/>
</dbReference>
<dbReference type="Proteomes" id="UP000183809">
    <property type="component" value="Unassembled WGS sequence"/>
</dbReference>
<evidence type="ECO:0000256" key="1">
    <source>
        <dbReference type="SAM" id="MobiDB-lite"/>
    </source>
</evidence>
<feature type="domain" description="DUF4334" evidence="4">
    <location>
        <begin position="135"/>
        <end position="191"/>
    </location>
</feature>
<dbReference type="Gene3D" id="2.40.128.580">
    <property type="entry name" value="GXWXG domain"/>
    <property type="match status" value="1"/>
</dbReference>
<feature type="domain" description="GXWXG" evidence="3">
    <location>
        <begin position="54"/>
        <end position="107"/>
    </location>
</feature>
<feature type="transmembrane region" description="Helical" evidence="2">
    <location>
        <begin position="169"/>
        <end position="189"/>
    </location>
</feature>
<evidence type="ECO:0000256" key="2">
    <source>
        <dbReference type="SAM" id="Phobius"/>
    </source>
</evidence>
<feature type="region of interest" description="Disordered" evidence="1">
    <location>
        <begin position="1"/>
        <end position="25"/>
    </location>
</feature>
<keyword evidence="2" id="KW-1133">Transmembrane helix</keyword>
<proteinExistence type="predicted"/>
<dbReference type="Pfam" id="PF14232">
    <property type="entry name" value="DUF4334"/>
    <property type="match status" value="1"/>
</dbReference>
<name>A0A1J9RDI1_9PEZI</name>
<evidence type="ECO:0000259" key="4">
    <source>
        <dbReference type="Pfam" id="PF14232"/>
    </source>
</evidence>
<evidence type="ECO:0000313" key="5">
    <source>
        <dbReference type="EMBL" id="OJD30603.1"/>
    </source>
</evidence>
<accession>A0A1J9RDI1</accession>
<keyword evidence="6" id="KW-1185">Reference proteome</keyword>
<evidence type="ECO:0000259" key="3">
    <source>
        <dbReference type="Pfam" id="PF14231"/>
    </source>
</evidence>
<comment type="caution">
    <text evidence="5">The sequence shown here is derived from an EMBL/GenBank/DDBJ whole genome shotgun (WGS) entry which is preliminary data.</text>
</comment>
<keyword evidence="2" id="KW-0472">Membrane</keyword>
<dbReference type="AlphaFoldDB" id="A0A1J9RDI1"/>
<reference evidence="5 6" key="1">
    <citation type="submission" date="2016-10" db="EMBL/GenBank/DDBJ databases">
        <title>Proteomics and genomics reveal pathogen-plant mechanisms compatible with a hemibiotrophic lifestyle of Diplodia corticola.</title>
        <authorList>
            <person name="Fernandes I."/>
            <person name="De Jonge R."/>
            <person name="Van De Peer Y."/>
            <person name="Devreese B."/>
            <person name="Alves A."/>
            <person name="Esteves A.C."/>
        </authorList>
    </citation>
    <scope>NUCLEOTIDE SEQUENCE [LARGE SCALE GENOMIC DNA]</scope>
    <source>
        <strain evidence="5 6">CBS 112549</strain>
    </source>
</reference>
<evidence type="ECO:0000313" key="6">
    <source>
        <dbReference type="Proteomes" id="UP000183809"/>
    </source>
</evidence>